<evidence type="ECO:0000313" key="7">
    <source>
        <dbReference type="EMBL" id="KAK0451529.1"/>
    </source>
</evidence>
<feature type="compositionally biased region" description="Acidic residues" evidence="6">
    <location>
        <begin position="330"/>
        <end position="343"/>
    </location>
</feature>
<feature type="compositionally biased region" description="Polar residues" evidence="6">
    <location>
        <begin position="955"/>
        <end position="968"/>
    </location>
</feature>
<feature type="compositionally biased region" description="Basic and acidic residues" evidence="6">
    <location>
        <begin position="188"/>
        <end position="200"/>
    </location>
</feature>
<keyword evidence="4" id="KW-0804">Transcription</keyword>
<evidence type="ECO:0000256" key="6">
    <source>
        <dbReference type="SAM" id="MobiDB-lite"/>
    </source>
</evidence>
<feature type="region of interest" description="Disordered" evidence="6">
    <location>
        <begin position="188"/>
        <end position="378"/>
    </location>
</feature>
<accession>A0AA39JZ62</accession>
<comment type="caution">
    <text evidence="7">The sequence shown here is derived from an EMBL/GenBank/DDBJ whole genome shotgun (WGS) entry which is preliminary data.</text>
</comment>
<feature type="compositionally biased region" description="Acidic residues" evidence="6">
    <location>
        <begin position="234"/>
        <end position="268"/>
    </location>
</feature>
<dbReference type="GO" id="GO:0005654">
    <property type="term" value="C:nucleoplasm"/>
    <property type="evidence" value="ECO:0007669"/>
    <property type="project" value="UniProtKB-ARBA"/>
</dbReference>
<feature type="compositionally biased region" description="Low complexity" evidence="6">
    <location>
        <begin position="653"/>
        <end position="662"/>
    </location>
</feature>
<keyword evidence="2" id="KW-0678">Repressor</keyword>
<feature type="compositionally biased region" description="Acidic residues" evidence="6">
    <location>
        <begin position="368"/>
        <end position="378"/>
    </location>
</feature>
<feature type="compositionally biased region" description="Gly residues" evidence="6">
    <location>
        <begin position="765"/>
        <end position="778"/>
    </location>
</feature>
<feature type="compositionally biased region" description="Acidic residues" evidence="6">
    <location>
        <begin position="201"/>
        <end position="226"/>
    </location>
</feature>
<dbReference type="Pfam" id="PF08598">
    <property type="entry name" value="Sds3"/>
    <property type="match status" value="1"/>
</dbReference>
<protein>
    <submittedName>
        <fullName evidence="7">Sds3-like-domain-containing protein</fullName>
    </submittedName>
</protein>
<feature type="compositionally biased region" description="Basic residues" evidence="6">
    <location>
        <begin position="860"/>
        <end position="878"/>
    </location>
</feature>
<comment type="subcellular location">
    <subcellularLocation>
        <location evidence="1">Nucleus</location>
    </subcellularLocation>
</comment>
<dbReference type="InterPro" id="IPR013907">
    <property type="entry name" value="Sds3"/>
</dbReference>
<feature type="compositionally biased region" description="Basic and acidic residues" evidence="6">
    <location>
        <begin position="922"/>
        <end position="932"/>
    </location>
</feature>
<feature type="compositionally biased region" description="Basic and acidic residues" evidence="6">
    <location>
        <begin position="784"/>
        <end position="839"/>
    </location>
</feature>
<dbReference type="PANTHER" id="PTHR21964">
    <property type="entry name" value="BREAST CANCER METASTASIS-SUPPRESSOR 1"/>
    <property type="match status" value="1"/>
</dbReference>
<feature type="region of interest" description="Disordered" evidence="6">
    <location>
        <begin position="1"/>
        <end position="169"/>
    </location>
</feature>
<keyword evidence="8" id="KW-1185">Reference proteome</keyword>
<proteinExistence type="predicted"/>
<feature type="region of interest" description="Disordered" evidence="6">
    <location>
        <begin position="1094"/>
        <end position="1115"/>
    </location>
</feature>
<organism evidence="7 8">
    <name type="scientific">Armillaria borealis</name>
    <dbReference type="NCBI Taxonomy" id="47425"/>
    <lineage>
        <taxon>Eukaryota</taxon>
        <taxon>Fungi</taxon>
        <taxon>Dikarya</taxon>
        <taxon>Basidiomycota</taxon>
        <taxon>Agaricomycotina</taxon>
        <taxon>Agaricomycetes</taxon>
        <taxon>Agaricomycetidae</taxon>
        <taxon>Agaricales</taxon>
        <taxon>Marasmiineae</taxon>
        <taxon>Physalacriaceae</taxon>
        <taxon>Armillaria</taxon>
    </lineage>
</organism>
<gene>
    <name evidence="7" type="ORF">EV421DRAFT_1771258</name>
</gene>
<feature type="compositionally biased region" description="Low complexity" evidence="6">
    <location>
        <begin position="1"/>
        <end position="14"/>
    </location>
</feature>
<feature type="compositionally biased region" description="Acidic residues" evidence="6">
    <location>
        <begin position="37"/>
        <end position="51"/>
    </location>
</feature>
<feature type="compositionally biased region" description="Low complexity" evidence="6">
    <location>
        <begin position="715"/>
        <end position="734"/>
    </location>
</feature>
<feature type="compositionally biased region" description="Polar residues" evidence="6">
    <location>
        <begin position="693"/>
        <end position="702"/>
    </location>
</feature>
<evidence type="ECO:0000256" key="5">
    <source>
        <dbReference type="ARBA" id="ARBA00023242"/>
    </source>
</evidence>
<feature type="region of interest" description="Disordered" evidence="6">
    <location>
        <begin position="594"/>
        <end position="1043"/>
    </location>
</feature>
<evidence type="ECO:0000313" key="8">
    <source>
        <dbReference type="Proteomes" id="UP001175226"/>
    </source>
</evidence>
<feature type="compositionally biased region" description="Low complexity" evidence="6">
    <location>
        <begin position="271"/>
        <end position="318"/>
    </location>
</feature>
<evidence type="ECO:0000256" key="1">
    <source>
        <dbReference type="ARBA" id="ARBA00004123"/>
    </source>
</evidence>
<dbReference type="EMBL" id="JAUEPT010000005">
    <property type="protein sequence ID" value="KAK0451529.1"/>
    <property type="molecule type" value="Genomic_DNA"/>
</dbReference>
<dbReference type="GO" id="GO:0010468">
    <property type="term" value="P:regulation of gene expression"/>
    <property type="evidence" value="ECO:0007669"/>
    <property type="project" value="UniProtKB-ARBA"/>
</dbReference>
<dbReference type="SMART" id="SM01401">
    <property type="entry name" value="Sds3"/>
    <property type="match status" value="1"/>
</dbReference>
<dbReference type="Proteomes" id="UP001175226">
    <property type="component" value="Unassembled WGS sequence"/>
</dbReference>
<feature type="compositionally biased region" description="Pro residues" evidence="6">
    <location>
        <begin position="634"/>
        <end position="652"/>
    </location>
</feature>
<feature type="compositionally biased region" description="Pro residues" evidence="6">
    <location>
        <begin position="153"/>
        <end position="163"/>
    </location>
</feature>
<keyword evidence="5" id="KW-0539">Nucleus</keyword>
<feature type="compositionally biased region" description="Basic residues" evidence="6">
    <location>
        <begin position="63"/>
        <end position="86"/>
    </location>
</feature>
<feature type="compositionally biased region" description="Pro residues" evidence="6">
    <location>
        <begin position="609"/>
        <end position="621"/>
    </location>
</feature>
<evidence type="ECO:0000256" key="4">
    <source>
        <dbReference type="ARBA" id="ARBA00023163"/>
    </source>
</evidence>
<feature type="compositionally biased region" description="Acidic residues" evidence="6">
    <location>
        <begin position="121"/>
        <end position="132"/>
    </location>
</feature>
<name>A0AA39JZ62_9AGAR</name>
<reference evidence="7" key="1">
    <citation type="submission" date="2023-06" db="EMBL/GenBank/DDBJ databases">
        <authorList>
            <consortium name="Lawrence Berkeley National Laboratory"/>
            <person name="Ahrendt S."/>
            <person name="Sahu N."/>
            <person name="Indic B."/>
            <person name="Wong-Bajracharya J."/>
            <person name="Merenyi Z."/>
            <person name="Ke H.-M."/>
            <person name="Monk M."/>
            <person name="Kocsube S."/>
            <person name="Drula E."/>
            <person name="Lipzen A."/>
            <person name="Balint B."/>
            <person name="Henrissat B."/>
            <person name="Andreopoulos B."/>
            <person name="Martin F.M."/>
            <person name="Harder C.B."/>
            <person name="Rigling D."/>
            <person name="Ford K.L."/>
            <person name="Foster G.D."/>
            <person name="Pangilinan J."/>
            <person name="Papanicolaou A."/>
            <person name="Barry K."/>
            <person name="LaButti K."/>
            <person name="Viragh M."/>
            <person name="Koriabine M."/>
            <person name="Yan M."/>
            <person name="Riley R."/>
            <person name="Champramary S."/>
            <person name="Plett K.L."/>
            <person name="Tsai I.J."/>
            <person name="Slot J."/>
            <person name="Sipos G."/>
            <person name="Plett J."/>
            <person name="Nagy L.G."/>
            <person name="Grigoriev I.V."/>
        </authorList>
    </citation>
    <scope>NUCLEOTIDE SEQUENCE</scope>
    <source>
        <strain evidence="7">FPL87.14</strain>
    </source>
</reference>
<keyword evidence="3" id="KW-0805">Transcription regulation</keyword>
<dbReference type="AlphaFoldDB" id="A0AA39JZ62"/>
<evidence type="ECO:0000256" key="3">
    <source>
        <dbReference type="ARBA" id="ARBA00023015"/>
    </source>
</evidence>
<evidence type="ECO:0000256" key="2">
    <source>
        <dbReference type="ARBA" id="ARBA00022491"/>
    </source>
</evidence>
<sequence length="1115" mass="122629">MPGTSTSLDSLSSPSPSPSPPPDNLSKAEPSSAGLDGDSELSELTEDEQDDQTNGHGPNGSSRRGRTHSGGRGMRPSRRGGRRKRNSIVPAPMWGWAATKSSSAVEEEEEEEHSRPHNVMEEEEEGEEDVADVDQPKQSGLSIVADDELDHPVPAPPPPPPIDQPLSSVAPALPALDLVGLALAVAEKEKNADMSRKEPIDNDDDGKDELADDTDGEVSDDDPAQPDVDRDNDNDTDSEEERLKEEEEEEDEDDPKAVLEDELEEDVDMTAPPVESIAPVAAAASASSIMAGSGVVDPGSPSPSASEGSPSPASSRSPSPAPPLKSPVNTEEEEEEEEEEAEEPPPKPDIPPSTKGKGKGKQKPELTIDAEDQDQDVDIDADVSLDDDMEVEMESDLQPAHRAEALEVLASIEFKFGRLREILYVERMQQLAWEETLILEGTHPELIHYQKELSNRRDKRVELASRKRELEITTIMKRRRVHEDGTWSWWKHERDQLQTDMIADNNRKKRKLERERRTVERPLSVRRIPPVPQDAPPPPTLRQIVDSFSFGSKKQKIAPPTSQTVYPELSTLPPAEVARDLDFIYSLRRQFEQPRMPPSGMGSHINGPAGPPPMVYEPYPDPFSSGFSGRDGRMPPPSQSPYHHPPLPPPMMAQPGPSSMPAFPGFNGTSGTNSNRSHHQHISSRPGSRGASIHNTSGSNIHGPSPFAPMDQDLPGPGASGSHHPPHPFFGSSSQLSSGYHAPSRRSSMSPAPNGASNKASGQWMGPGMGMGAFGLGGPSKAPDWMDRRADMEEEDRRERELREREREREHKEAIDRRERERERERDKDMERQREREGYHQPQHVMHRHSSHPHVNPVPHSHHHHRTHHHHVLHHHHGAAPPGPSLSPRSSRDFERPHSHPGAEMMGFPTAKPPPPLPPHHWKGEETPDFRSKHNGRPPIPDDRERPVPVPFVMGSSTPNRSPRNSWNAPDDYRAGPNYVNSPGHRYSSASSTSSRAGLPNPITVSPQTRTLPPPTSPNRYRDRDDPLKHRALSPPVSKMGVPILPPLEGRNSALVPGEGKNGALRMNGEVPGLKDGAVNVGIGLHVGAREMDRRISPPPRLGLAPPTKLMVDGL</sequence>
<feature type="compositionally biased region" description="Basic and acidic residues" evidence="6">
    <location>
        <begin position="1020"/>
        <end position="1029"/>
    </location>
</feature>